<dbReference type="Proteomes" id="UP000002010">
    <property type="component" value="Chromosome"/>
</dbReference>
<dbReference type="HOGENOM" id="CLU_144725_3_1_4"/>
<evidence type="ECO:0000313" key="4">
    <source>
        <dbReference type="EMBL" id="ACO74536.1"/>
    </source>
</evidence>
<keyword evidence="1" id="KW-0805">Transcription regulation</keyword>
<protein>
    <submittedName>
        <fullName evidence="4">Virulence gene repressor RsaL</fullName>
    </submittedName>
</protein>
<reference evidence="4 5" key="1">
    <citation type="journal article" date="2009" name="PLoS Genet.">
        <title>The complete genome and proteome of Laribacter hongkongensis reveal potential mechanisms for adaptations to different temperatures and habitats.</title>
        <authorList>
            <person name="Woo P.C."/>
            <person name="Lau S.K."/>
            <person name="Tse H."/>
            <person name="Teng J.L."/>
            <person name="Curreem S.O."/>
            <person name="Tsang A.K."/>
            <person name="Fan R.Y."/>
            <person name="Wong G.K."/>
            <person name="Huang Y."/>
            <person name="Loman N.J."/>
            <person name="Snyder L.A."/>
            <person name="Cai J.J."/>
            <person name="Huang J.D."/>
            <person name="Mak W."/>
            <person name="Pallen M.J."/>
            <person name="Lok S."/>
            <person name="Yuen K.Y."/>
        </authorList>
    </citation>
    <scope>NUCLEOTIDE SEQUENCE [LARGE SCALE GENOMIC DNA]</scope>
    <source>
        <strain evidence="4 5">HLHK9</strain>
    </source>
</reference>
<keyword evidence="2" id="KW-0238">DNA-binding</keyword>
<dbReference type="InterPro" id="IPR010982">
    <property type="entry name" value="Lambda_DNA-bd_dom_sf"/>
</dbReference>
<dbReference type="GeneID" id="75110327"/>
<evidence type="ECO:0000313" key="5">
    <source>
        <dbReference type="Proteomes" id="UP000002010"/>
    </source>
</evidence>
<sequence length="103" mass="12000">MKRNLFAELTEGMDALRDEREGKVTLRQHTAERKEAPTVSAQEVLALRTRLHLSRPVFARYLRTNERTLENWEQGRAKPNAQAALLIRMVERYPDTVQRLATI</sequence>
<evidence type="ECO:0000256" key="1">
    <source>
        <dbReference type="ARBA" id="ARBA00023015"/>
    </source>
</evidence>
<dbReference type="Gene3D" id="1.10.260.40">
    <property type="entry name" value="lambda repressor-like DNA-binding domains"/>
    <property type="match status" value="1"/>
</dbReference>
<dbReference type="PANTHER" id="PTHR36511">
    <property type="entry name" value="MERR FAMILY BACTERIAL REGULATORY PROTEIN"/>
    <property type="match status" value="1"/>
</dbReference>
<dbReference type="InterPro" id="IPR052359">
    <property type="entry name" value="HTH-type_reg/antitoxin"/>
</dbReference>
<dbReference type="RefSeq" id="WP_012697022.1">
    <property type="nucleotide sequence ID" value="NC_012559.1"/>
</dbReference>
<dbReference type="STRING" id="557598.LHK_01548"/>
<dbReference type="SUPFAM" id="SSF47413">
    <property type="entry name" value="lambda repressor-like DNA-binding domains"/>
    <property type="match status" value="1"/>
</dbReference>
<dbReference type="AlphaFoldDB" id="C1D7U6"/>
<dbReference type="eggNOG" id="COG2944">
    <property type="taxonomic scope" value="Bacteria"/>
</dbReference>
<keyword evidence="5" id="KW-1185">Reference proteome</keyword>
<gene>
    <name evidence="4" type="ordered locus">LHK_01548</name>
</gene>
<accession>C1D7U6</accession>
<evidence type="ECO:0000256" key="3">
    <source>
        <dbReference type="ARBA" id="ARBA00023163"/>
    </source>
</evidence>
<dbReference type="EMBL" id="CP001154">
    <property type="protein sequence ID" value="ACO74536.1"/>
    <property type="molecule type" value="Genomic_DNA"/>
</dbReference>
<dbReference type="PANTHER" id="PTHR36511:SF3">
    <property type="entry name" value="ANTITOXIN HIGA-2"/>
    <property type="match status" value="1"/>
</dbReference>
<name>C1D7U6_LARHH</name>
<dbReference type="KEGG" id="lhk:LHK_01548"/>
<dbReference type="GO" id="GO:0003677">
    <property type="term" value="F:DNA binding"/>
    <property type="evidence" value="ECO:0007669"/>
    <property type="project" value="UniProtKB-KW"/>
</dbReference>
<keyword evidence="3" id="KW-0804">Transcription</keyword>
<evidence type="ECO:0000256" key="2">
    <source>
        <dbReference type="ARBA" id="ARBA00023125"/>
    </source>
</evidence>
<organism evidence="4 5">
    <name type="scientific">Laribacter hongkongensis (strain HLHK9)</name>
    <dbReference type="NCBI Taxonomy" id="557598"/>
    <lineage>
        <taxon>Bacteria</taxon>
        <taxon>Pseudomonadati</taxon>
        <taxon>Pseudomonadota</taxon>
        <taxon>Betaproteobacteria</taxon>
        <taxon>Neisseriales</taxon>
        <taxon>Aquaspirillaceae</taxon>
        <taxon>Laribacter</taxon>
    </lineage>
</organism>
<proteinExistence type="predicted"/>